<dbReference type="PROSITE" id="PS50949">
    <property type="entry name" value="HTH_GNTR"/>
    <property type="match status" value="1"/>
</dbReference>
<name>A0ABW7VL68_STROI</name>
<dbReference type="PANTHER" id="PTHR43537">
    <property type="entry name" value="TRANSCRIPTIONAL REGULATOR, GNTR FAMILY"/>
    <property type="match status" value="1"/>
</dbReference>
<dbReference type="Gene3D" id="1.20.120.530">
    <property type="entry name" value="GntR ligand-binding domain-like"/>
    <property type="match status" value="1"/>
</dbReference>
<dbReference type="InterPro" id="IPR000524">
    <property type="entry name" value="Tscrpt_reg_HTH_GntR"/>
</dbReference>
<evidence type="ECO:0000256" key="1">
    <source>
        <dbReference type="ARBA" id="ARBA00023015"/>
    </source>
</evidence>
<evidence type="ECO:0000259" key="4">
    <source>
        <dbReference type="PROSITE" id="PS50949"/>
    </source>
</evidence>
<evidence type="ECO:0000256" key="2">
    <source>
        <dbReference type="ARBA" id="ARBA00023125"/>
    </source>
</evidence>
<evidence type="ECO:0000313" key="5">
    <source>
        <dbReference type="EMBL" id="MFI2160232.1"/>
    </source>
</evidence>
<dbReference type="InterPro" id="IPR011711">
    <property type="entry name" value="GntR_C"/>
</dbReference>
<dbReference type="EMBL" id="JBIRWM010000018">
    <property type="protein sequence ID" value="MFI2160232.1"/>
    <property type="molecule type" value="Genomic_DNA"/>
</dbReference>
<feature type="domain" description="HTH gntR-type" evidence="4">
    <location>
        <begin position="15"/>
        <end position="82"/>
    </location>
</feature>
<keyword evidence="3" id="KW-0804">Transcription</keyword>
<dbReference type="Pfam" id="PF07729">
    <property type="entry name" value="FCD"/>
    <property type="match status" value="1"/>
</dbReference>
<dbReference type="RefSeq" id="WP_244218486.1">
    <property type="nucleotide sequence ID" value="NZ_JBEPBV010000003.1"/>
</dbReference>
<organism evidence="5 6">
    <name type="scientific">Streptomyces olivaceoviridis</name>
    <name type="common">Streptomyces corchorusii</name>
    <dbReference type="NCBI Taxonomy" id="1921"/>
    <lineage>
        <taxon>Bacteria</taxon>
        <taxon>Bacillati</taxon>
        <taxon>Actinomycetota</taxon>
        <taxon>Actinomycetes</taxon>
        <taxon>Kitasatosporales</taxon>
        <taxon>Streptomycetaceae</taxon>
        <taxon>Streptomyces</taxon>
    </lineage>
</organism>
<dbReference type="Gene3D" id="1.10.10.10">
    <property type="entry name" value="Winged helix-like DNA-binding domain superfamily/Winged helix DNA-binding domain"/>
    <property type="match status" value="1"/>
</dbReference>
<dbReference type="InterPro" id="IPR036388">
    <property type="entry name" value="WH-like_DNA-bd_sf"/>
</dbReference>
<keyword evidence="1" id="KW-0805">Transcription regulation</keyword>
<keyword evidence="6" id="KW-1185">Reference proteome</keyword>
<proteinExistence type="predicted"/>
<evidence type="ECO:0000313" key="6">
    <source>
        <dbReference type="Proteomes" id="UP001611397"/>
    </source>
</evidence>
<dbReference type="Proteomes" id="UP001611397">
    <property type="component" value="Unassembled WGS sequence"/>
</dbReference>
<reference evidence="5 6" key="1">
    <citation type="submission" date="2024-10" db="EMBL/GenBank/DDBJ databases">
        <title>The Natural Products Discovery Center: Release of the First 8490 Sequenced Strains for Exploring Actinobacteria Biosynthetic Diversity.</title>
        <authorList>
            <person name="Kalkreuter E."/>
            <person name="Kautsar S.A."/>
            <person name="Yang D."/>
            <person name="Bader C.D."/>
            <person name="Teijaro C.N."/>
            <person name="Fluegel L."/>
            <person name="Davis C.M."/>
            <person name="Simpson J.R."/>
            <person name="Lauterbach L."/>
            <person name="Steele A.D."/>
            <person name="Gui C."/>
            <person name="Meng S."/>
            <person name="Li G."/>
            <person name="Viehrig K."/>
            <person name="Ye F."/>
            <person name="Su P."/>
            <person name="Kiefer A.F."/>
            <person name="Nichols A."/>
            <person name="Cepeda A.J."/>
            <person name="Yan W."/>
            <person name="Fan B."/>
            <person name="Jiang Y."/>
            <person name="Adhikari A."/>
            <person name="Zheng C.-J."/>
            <person name="Schuster L."/>
            <person name="Cowan T.M."/>
            <person name="Smanski M.J."/>
            <person name="Chevrette M.G."/>
            <person name="De Carvalho L.P.S."/>
            <person name="Shen B."/>
        </authorList>
    </citation>
    <scope>NUCLEOTIDE SEQUENCE [LARGE SCALE GENOMIC DNA]</scope>
    <source>
        <strain evidence="5 6">NPDC020295</strain>
    </source>
</reference>
<gene>
    <name evidence="5" type="ORF">ACH49L_31820</name>
</gene>
<dbReference type="SUPFAM" id="SSF48008">
    <property type="entry name" value="GntR ligand-binding domain-like"/>
    <property type="match status" value="1"/>
</dbReference>
<dbReference type="SMART" id="SM00895">
    <property type="entry name" value="FCD"/>
    <property type="match status" value="1"/>
</dbReference>
<dbReference type="InterPro" id="IPR036390">
    <property type="entry name" value="WH_DNA-bd_sf"/>
</dbReference>
<dbReference type="PANTHER" id="PTHR43537:SF50">
    <property type="entry name" value="TRANSCRIPTIONAL REGULATORY PROTEIN"/>
    <property type="match status" value="1"/>
</dbReference>
<evidence type="ECO:0000256" key="3">
    <source>
        <dbReference type="ARBA" id="ARBA00023163"/>
    </source>
</evidence>
<accession>A0ABW7VL68</accession>
<sequence>MKNTTLGDAPQPCSSTLAQQVYEELHQRILDGRLPAGADVPDSVIAKQMGVSRAPVRDACNMLVQAGLLTKRLNYPYQVRRWAQKDLGELNLIRWGYESAAVRHLVQTDQPLEGVEQALAGMDAALERRDAAMSFRADLDFHFALVASAGFPELTRLHRLIGERILLMPLPDNLPPYLLEQQRPWHQEILDVLAESRRSADPGPIISCLSRHMLAYRVVPQEGHSDWSSPGPLPQS</sequence>
<dbReference type="InterPro" id="IPR008920">
    <property type="entry name" value="TF_FadR/GntR_C"/>
</dbReference>
<dbReference type="CDD" id="cd07377">
    <property type="entry name" value="WHTH_GntR"/>
    <property type="match status" value="1"/>
</dbReference>
<keyword evidence="2" id="KW-0238">DNA-binding</keyword>
<dbReference type="SUPFAM" id="SSF46785">
    <property type="entry name" value="Winged helix' DNA-binding domain"/>
    <property type="match status" value="1"/>
</dbReference>
<dbReference type="Pfam" id="PF00392">
    <property type="entry name" value="GntR"/>
    <property type="match status" value="1"/>
</dbReference>
<protein>
    <submittedName>
        <fullName evidence="5">GntR family transcriptional regulator</fullName>
    </submittedName>
</protein>
<comment type="caution">
    <text evidence="5">The sequence shown here is derived from an EMBL/GenBank/DDBJ whole genome shotgun (WGS) entry which is preliminary data.</text>
</comment>
<dbReference type="SMART" id="SM00345">
    <property type="entry name" value="HTH_GNTR"/>
    <property type="match status" value="1"/>
</dbReference>